<feature type="transmembrane region" description="Helical" evidence="1">
    <location>
        <begin position="102"/>
        <end position="121"/>
    </location>
</feature>
<dbReference type="KEGG" id="lnu:N7U66_01080"/>
<evidence type="ECO:0000313" key="4">
    <source>
        <dbReference type="EMBL" id="WAC02363.1"/>
    </source>
</evidence>
<gene>
    <name evidence="4" type="ORF">N7U66_01080</name>
</gene>
<dbReference type="PIRSF" id="PIRSF018266">
    <property type="entry name" value="FecR"/>
    <property type="match status" value="1"/>
</dbReference>
<dbReference type="RefSeq" id="WP_267676960.1">
    <property type="nucleotide sequence ID" value="NZ_CP113088.1"/>
</dbReference>
<proteinExistence type="predicted"/>
<name>A0A9E8MVP9_9FLAO</name>
<sequence length="337" mass="38320">MSKTNKTFIEKLLNDDSFINWAKETNTNDIAFWSAWINKHPEHIDAVYTAKAMLLGVVFNEKKLDKTKINMELTTVLNRINTGQKQSNSHSKQYKLSAHIKYAAVALITLFISIFSIATIYNSKTITHQTSFGEIIDLKLPDGTSVVLNGNSSIKYNKDQPRTVFLEGEAYFKVKPMPSTQAKFWVNTQDLTVEVFGTQFNVNTRQDKTSVLLDEGSIHLLLKNGDSKIMNPGEIASYSKEEQKVSHKKITKKTSYASWKEGTYIFNNITLDDVMQHIENTYGMSYEFVDKSLKTKLVSGGIPNENLDICLLAIQKSTEVKILTKEDKLYIYKLEIN</sequence>
<feature type="domain" description="Protein FecR C-terminal" evidence="3">
    <location>
        <begin position="264"/>
        <end position="331"/>
    </location>
</feature>
<dbReference type="Pfam" id="PF04773">
    <property type="entry name" value="FecR"/>
    <property type="match status" value="1"/>
</dbReference>
<keyword evidence="1" id="KW-0472">Membrane</keyword>
<keyword evidence="1" id="KW-0812">Transmembrane</keyword>
<dbReference type="InterPro" id="IPR012373">
    <property type="entry name" value="Ferrdict_sens_TM"/>
</dbReference>
<keyword evidence="5" id="KW-1185">Reference proteome</keyword>
<accession>A0A9E8MVP9</accession>
<dbReference type="PANTHER" id="PTHR30273">
    <property type="entry name" value="PERIPLASMIC SIGNAL SENSOR AND SIGMA FACTOR ACTIVATOR FECR-RELATED"/>
    <property type="match status" value="1"/>
</dbReference>
<evidence type="ECO:0000259" key="2">
    <source>
        <dbReference type="Pfam" id="PF04773"/>
    </source>
</evidence>
<dbReference type="InterPro" id="IPR032508">
    <property type="entry name" value="FecR_C"/>
</dbReference>
<protein>
    <submittedName>
        <fullName evidence="4">FecR domain-containing protein</fullName>
    </submittedName>
</protein>
<dbReference type="InterPro" id="IPR006860">
    <property type="entry name" value="FecR"/>
</dbReference>
<dbReference type="Gene3D" id="3.55.50.30">
    <property type="match status" value="1"/>
</dbReference>
<dbReference type="AlphaFoldDB" id="A0A9E8MVP9"/>
<evidence type="ECO:0000256" key="1">
    <source>
        <dbReference type="SAM" id="Phobius"/>
    </source>
</evidence>
<keyword evidence="1" id="KW-1133">Transmembrane helix</keyword>
<dbReference type="GO" id="GO:0016989">
    <property type="term" value="F:sigma factor antagonist activity"/>
    <property type="evidence" value="ECO:0007669"/>
    <property type="project" value="TreeGrafter"/>
</dbReference>
<dbReference type="Pfam" id="PF16344">
    <property type="entry name" value="FecR_C"/>
    <property type="match status" value="1"/>
</dbReference>
<evidence type="ECO:0000313" key="5">
    <source>
        <dbReference type="Proteomes" id="UP001164705"/>
    </source>
</evidence>
<reference evidence="4" key="1">
    <citation type="submission" date="2022-11" db="EMBL/GenBank/DDBJ databases">
        <title>Lacinutrix neustonica HL-RS19T sp. nov., isolated from the surface microlayer sample of brackish Lake Shihwa.</title>
        <authorList>
            <person name="Choi J.Y."/>
            <person name="Hwang C.Y."/>
        </authorList>
    </citation>
    <scope>NUCLEOTIDE SEQUENCE</scope>
    <source>
        <strain evidence="4">HL-RS19</strain>
    </source>
</reference>
<organism evidence="4 5">
    <name type="scientific">Lacinutrix neustonica</name>
    <dbReference type="NCBI Taxonomy" id="2980107"/>
    <lineage>
        <taxon>Bacteria</taxon>
        <taxon>Pseudomonadati</taxon>
        <taxon>Bacteroidota</taxon>
        <taxon>Flavobacteriia</taxon>
        <taxon>Flavobacteriales</taxon>
        <taxon>Flavobacteriaceae</taxon>
        <taxon>Lacinutrix</taxon>
    </lineage>
</organism>
<dbReference type="PANTHER" id="PTHR30273:SF2">
    <property type="entry name" value="PROTEIN FECR"/>
    <property type="match status" value="1"/>
</dbReference>
<evidence type="ECO:0000259" key="3">
    <source>
        <dbReference type="Pfam" id="PF16344"/>
    </source>
</evidence>
<dbReference type="Gene3D" id="2.60.120.1440">
    <property type="match status" value="1"/>
</dbReference>
<dbReference type="EMBL" id="CP113088">
    <property type="protein sequence ID" value="WAC02363.1"/>
    <property type="molecule type" value="Genomic_DNA"/>
</dbReference>
<feature type="domain" description="FecR protein" evidence="2">
    <location>
        <begin position="128"/>
        <end position="218"/>
    </location>
</feature>
<dbReference type="Proteomes" id="UP001164705">
    <property type="component" value="Chromosome"/>
</dbReference>